<keyword evidence="3" id="KW-1185">Reference proteome</keyword>
<accession>A0A6P1NN88</accession>
<dbReference type="EMBL" id="CP047652">
    <property type="protein sequence ID" value="QHI96311.1"/>
    <property type="molecule type" value="Genomic_DNA"/>
</dbReference>
<protein>
    <submittedName>
        <fullName evidence="2">tRNA (Adenosine(37)-N6)-threonylcarbamoyltransferase complex dimerization subunit type 1 TsaB</fullName>
    </submittedName>
</protein>
<organism evidence="2 3">
    <name type="scientific">Aristophania vespae</name>
    <dbReference type="NCBI Taxonomy" id="2697033"/>
    <lineage>
        <taxon>Bacteria</taxon>
        <taxon>Pseudomonadati</taxon>
        <taxon>Pseudomonadota</taxon>
        <taxon>Alphaproteobacteria</taxon>
        <taxon>Acetobacterales</taxon>
        <taxon>Acetobacteraceae</taxon>
        <taxon>Aristophania</taxon>
    </lineage>
</organism>
<dbReference type="Proteomes" id="UP000463975">
    <property type="component" value="Chromosome"/>
</dbReference>
<dbReference type="InterPro" id="IPR000905">
    <property type="entry name" value="Gcp-like_dom"/>
</dbReference>
<dbReference type="NCBIfam" id="TIGR03725">
    <property type="entry name" value="T6A_YeaZ"/>
    <property type="match status" value="1"/>
</dbReference>
<sequence length="216" mass="22988">MIINGAGAGSGQSNLIALIEKGEVVASMSMAGRGASERFAPGIKALLEQVHWKNAPDKVIAVTGPGSFTGLRASLSLASGLARGWNCPTIAVRLGEALRMTMHSPEAVIICLARRGRVFIDPPGQDAFAVQIDELCNVNWPLIAGDAVWGEDALKELIEKKGHFFSENTKILPYAAPDALGIYRAAQNRTPSALEPLYIDPPEARLPSQGLRPLPV</sequence>
<dbReference type="Pfam" id="PF00814">
    <property type="entry name" value="TsaD"/>
    <property type="match status" value="1"/>
</dbReference>
<dbReference type="InterPro" id="IPR043129">
    <property type="entry name" value="ATPase_NBD"/>
</dbReference>
<dbReference type="KEGG" id="bomb:GT348_00390"/>
<dbReference type="Gene3D" id="3.30.420.40">
    <property type="match status" value="2"/>
</dbReference>
<name>A0A6P1NN88_9PROT</name>
<dbReference type="InterPro" id="IPR022496">
    <property type="entry name" value="T6A_TsaB"/>
</dbReference>
<dbReference type="AlphaFoldDB" id="A0A6P1NN88"/>
<keyword evidence="2" id="KW-0808">Transferase</keyword>
<proteinExistence type="predicted"/>
<evidence type="ECO:0000259" key="1">
    <source>
        <dbReference type="Pfam" id="PF00814"/>
    </source>
</evidence>
<feature type="domain" description="Gcp-like" evidence="1">
    <location>
        <begin position="30"/>
        <end position="117"/>
    </location>
</feature>
<evidence type="ECO:0000313" key="3">
    <source>
        <dbReference type="Proteomes" id="UP000463975"/>
    </source>
</evidence>
<reference evidence="2 3" key="1">
    <citation type="submission" date="2020-01" db="EMBL/GenBank/DDBJ databases">
        <title>Genome sequencing of strain KACC 21507.</title>
        <authorList>
            <person name="Heo J."/>
            <person name="Kim S.-J."/>
            <person name="Kim J.-S."/>
            <person name="Hong S.-B."/>
            <person name="Kwon S.-W."/>
        </authorList>
    </citation>
    <scope>NUCLEOTIDE SEQUENCE [LARGE SCALE GENOMIC DNA]</scope>
    <source>
        <strain evidence="2 3">KACC 21507</strain>
    </source>
</reference>
<evidence type="ECO:0000313" key="2">
    <source>
        <dbReference type="EMBL" id="QHI96311.1"/>
    </source>
</evidence>
<dbReference type="GO" id="GO:0016740">
    <property type="term" value="F:transferase activity"/>
    <property type="evidence" value="ECO:0007669"/>
    <property type="project" value="UniProtKB-KW"/>
</dbReference>
<gene>
    <name evidence="2" type="primary">tsaB</name>
    <name evidence="2" type="ORF">GT348_00390</name>
</gene>
<dbReference type="SUPFAM" id="SSF53067">
    <property type="entry name" value="Actin-like ATPase domain"/>
    <property type="match status" value="1"/>
</dbReference>
<dbReference type="GO" id="GO:0002949">
    <property type="term" value="P:tRNA threonylcarbamoyladenosine modification"/>
    <property type="evidence" value="ECO:0007669"/>
    <property type="project" value="InterPro"/>
</dbReference>